<dbReference type="EMBL" id="BMIF01000009">
    <property type="protein sequence ID" value="GGA73072.1"/>
    <property type="molecule type" value="Genomic_DNA"/>
</dbReference>
<sequence length="100" mass="11075">MDHAVLTEGEEKMAGRIAVKIPKDHIGGNFEWEEKPGCCDLMTAAIETSKFVFVSNVMVAGQNSFYMQPVCADGELADEGGFPIYYCPWCGHQLDGKKKR</sequence>
<name>A0A916RWT0_9HYPH</name>
<reference evidence="1" key="1">
    <citation type="journal article" date="2014" name="Int. J. Syst. Evol. Microbiol.">
        <title>Complete genome sequence of Corynebacterium casei LMG S-19264T (=DSM 44701T), isolated from a smear-ripened cheese.</title>
        <authorList>
            <consortium name="US DOE Joint Genome Institute (JGI-PGF)"/>
            <person name="Walter F."/>
            <person name="Albersmeier A."/>
            <person name="Kalinowski J."/>
            <person name="Ruckert C."/>
        </authorList>
    </citation>
    <scope>NUCLEOTIDE SEQUENCE</scope>
    <source>
        <strain evidence="1">CGMCC 1.15320</strain>
    </source>
</reference>
<organism evidence="1 2">
    <name type="scientific">Nitratireductor aestuarii</name>
    <dbReference type="NCBI Taxonomy" id="1735103"/>
    <lineage>
        <taxon>Bacteria</taxon>
        <taxon>Pseudomonadati</taxon>
        <taxon>Pseudomonadota</taxon>
        <taxon>Alphaproteobacteria</taxon>
        <taxon>Hyphomicrobiales</taxon>
        <taxon>Phyllobacteriaceae</taxon>
        <taxon>Nitratireductor</taxon>
    </lineage>
</organism>
<gene>
    <name evidence="1" type="ORF">GCM10011385_28690</name>
</gene>
<dbReference type="AlphaFoldDB" id="A0A916RWT0"/>
<dbReference type="Proteomes" id="UP000636264">
    <property type="component" value="Unassembled WGS sequence"/>
</dbReference>
<reference evidence="1" key="2">
    <citation type="submission" date="2020-09" db="EMBL/GenBank/DDBJ databases">
        <authorList>
            <person name="Sun Q."/>
            <person name="Zhou Y."/>
        </authorList>
    </citation>
    <scope>NUCLEOTIDE SEQUENCE</scope>
    <source>
        <strain evidence="1">CGMCC 1.15320</strain>
    </source>
</reference>
<proteinExistence type="predicted"/>
<keyword evidence="2" id="KW-1185">Reference proteome</keyword>
<evidence type="ECO:0000313" key="2">
    <source>
        <dbReference type="Proteomes" id="UP000636264"/>
    </source>
</evidence>
<comment type="caution">
    <text evidence="1">The sequence shown here is derived from an EMBL/GenBank/DDBJ whole genome shotgun (WGS) entry which is preliminary data.</text>
</comment>
<protein>
    <submittedName>
        <fullName evidence="1">Uncharacterized protein</fullName>
    </submittedName>
</protein>
<evidence type="ECO:0000313" key="1">
    <source>
        <dbReference type="EMBL" id="GGA73072.1"/>
    </source>
</evidence>
<accession>A0A916RWT0</accession>